<proteinExistence type="inferred from homology"/>
<evidence type="ECO:0000313" key="7">
    <source>
        <dbReference type="EMBL" id="AYO31337.1"/>
    </source>
</evidence>
<dbReference type="InterPro" id="IPR011611">
    <property type="entry name" value="PfkB_dom"/>
</dbReference>
<evidence type="ECO:0000256" key="5">
    <source>
        <dbReference type="ARBA" id="ARBA00022840"/>
    </source>
</evidence>
<dbReference type="PANTHER" id="PTHR46566">
    <property type="entry name" value="1-PHOSPHOFRUCTOKINASE-RELATED"/>
    <property type="match status" value="1"/>
</dbReference>
<dbReference type="InterPro" id="IPR002173">
    <property type="entry name" value="Carboh/pur_kinase_PfkB_CS"/>
</dbReference>
<keyword evidence="3" id="KW-0547">Nucleotide-binding</keyword>
<dbReference type="CDD" id="cd01164">
    <property type="entry name" value="FruK_PfkB_like"/>
    <property type="match status" value="1"/>
</dbReference>
<dbReference type="RefSeq" id="WP_122015176.1">
    <property type="nucleotide sequence ID" value="NZ_CP033169.1"/>
</dbReference>
<dbReference type="GO" id="GO:0008443">
    <property type="term" value="F:phosphofructokinase activity"/>
    <property type="evidence" value="ECO:0007669"/>
    <property type="project" value="TreeGrafter"/>
</dbReference>
<dbReference type="GO" id="GO:0005829">
    <property type="term" value="C:cytosol"/>
    <property type="evidence" value="ECO:0007669"/>
    <property type="project" value="TreeGrafter"/>
</dbReference>
<comment type="similarity">
    <text evidence="1">Belongs to the carbohydrate kinase PfkB family.</text>
</comment>
<organism evidence="7 8">
    <name type="scientific">Biomaibacter acetigenes</name>
    <dbReference type="NCBI Taxonomy" id="2316383"/>
    <lineage>
        <taxon>Bacteria</taxon>
        <taxon>Bacillati</taxon>
        <taxon>Bacillota</taxon>
        <taxon>Clostridia</taxon>
        <taxon>Thermosediminibacterales</taxon>
        <taxon>Tepidanaerobacteraceae</taxon>
        <taxon>Biomaibacter</taxon>
    </lineage>
</organism>
<dbReference type="PROSITE" id="PS00583">
    <property type="entry name" value="PFKB_KINASES_1"/>
    <property type="match status" value="1"/>
</dbReference>
<dbReference type="Pfam" id="PF00294">
    <property type="entry name" value="PfkB"/>
    <property type="match status" value="2"/>
</dbReference>
<name>A0A3G2R9A7_9FIRM</name>
<evidence type="ECO:0000256" key="3">
    <source>
        <dbReference type="ARBA" id="ARBA00022741"/>
    </source>
</evidence>
<dbReference type="Proteomes" id="UP000280960">
    <property type="component" value="Chromosome"/>
</dbReference>
<gene>
    <name evidence="7" type="ORF">D2962_12675</name>
</gene>
<dbReference type="KEGG" id="bacg:D2962_12675"/>
<dbReference type="EMBL" id="CP033169">
    <property type="protein sequence ID" value="AYO31337.1"/>
    <property type="molecule type" value="Genomic_DNA"/>
</dbReference>
<evidence type="ECO:0000256" key="4">
    <source>
        <dbReference type="ARBA" id="ARBA00022777"/>
    </source>
</evidence>
<protein>
    <recommendedName>
        <fullName evidence="6">Carbohydrate kinase PfkB domain-containing protein</fullName>
    </recommendedName>
</protein>
<dbReference type="PANTHER" id="PTHR46566:SF5">
    <property type="entry name" value="1-PHOSPHOFRUCTOKINASE"/>
    <property type="match status" value="1"/>
</dbReference>
<dbReference type="NCBIfam" id="TIGR03168">
    <property type="entry name" value="1-PFK"/>
    <property type="match status" value="1"/>
</dbReference>
<dbReference type="AlphaFoldDB" id="A0A3G2R9A7"/>
<accession>A0A3G2R9A7</accession>
<dbReference type="InterPro" id="IPR017583">
    <property type="entry name" value="Tagatose/fructose_Pkinase"/>
</dbReference>
<evidence type="ECO:0000256" key="2">
    <source>
        <dbReference type="ARBA" id="ARBA00022679"/>
    </source>
</evidence>
<keyword evidence="4" id="KW-0418">Kinase</keyword>
<keyword evidence="8" id="KW-1185">Reference proteome</keyword>
<feature type="domain" description="Carbohydrate kinase PfkB" evidence="6">
    <location>
        <begin position="11"/>
        <end position="215"/>
    </location>
</feature>
<dbReference type="GO" id="GO:0005524">
    <property type="term" value="F:ATP binding"/>
    <property type="evidence" value="ECO:0007669"/>
    <property type="project" value="UniProtKB-KW"/>
</dbReference>
<evidence type="ECO:0000313" key="8">
    <source>
        <dbReference type="Proteomes" id="UP000280960"/>
    </source>
</evidence>
<evidence type="ECO:0000259" key="6">
    <source>
        <dbReference type="Pfam" id="PF00294"/>
    </source>
</evidence>
<keyword evidence="2" id="KW-0808">Transferase</keyword>
<sequence length="407" mass="44424">MILTITLNTSIDKAYVVENFKVGDVVRVKEAVYTAGGKGLNVTKVISTLGEKVLATGFIGGFSGGFIQHELDKMNIPHEFVKIQGESRSCVNIVDKATHVHTELLEPGPLLTPQNVERFISLYEILLQRANVVTMSGSAPRGVDKDIYKTLITIAKNNGKKVILDTSGDYLKEGMKAFPTMIKPNLSEAENLLGRKITSIEDAARAAVELLASVVRIQKESVITMETSEEIIPLTIKNIQQKSATKKTIELSRELSLLKTDITKKRSSDIKAEREKRVQIFNSLSHKVQGQEEIFHGTWASIPLTEPWIEYATISLGKNGVVLADANTGKVYWAKPPEIAPVNTVGCGDAMVAGFAVALSRSYDLESMLRLAVAASAASALSPETGGCRIEDIEIILKKVIIKSLIY</sequence>
<dbReference type="Gene3D" id="3.40.1190.20">
    <property type="match status" value="2"/>
</dbReference>
<dbReference type="InterPro" id="IPR029056">
    <property type="entry name" value="Ribokinase-like"/>
</dbReference>
<feature type="domain" description="Carbohydrate kinase PfkB" evidence="6">
    <location>
        <begin position="313"/>
        <end position="388"/>
    </location>
</feature>
<evidence type="ECO:0000256" key="1">
    <source>
        <dbReference type="ARBA" id="ARBA00010688"/>
    </source>
</evidence>
<keyword evidence="5" id="KW-0067">ATP-binding</keyword>
<dbReference type="SUPFAM" id="SSF53613">
    <property type="entry name" value="Ribokinase-like"/>
    <property type="match status" value="1"/>
</dbReference>
<reference evidence="7 8" key="1">
    <citation type="submission" date="2018-10" db="EMBL/GenBank/DDBJ databases">
        <authorList>
            <person name="Zhang X."/>
        </authorList>
    </citation>
    <scope>NUCLEOTIDE SEQUENCE [LARGE SCALE GENOMIC DNA]</scope>
    <source>
        <strain evidence="7 8">SK-G1</strain>
    </source>
</reference>